<protein>
    <submittedName>
        <fullName evidence="2">Membrane protein</fullName>
    </submittedName>
</protein>
<evidence type="ECO:0000256" key="1">
    <source>
        <dbReference type="SAM" id="Phobius"/>
    </source>
</evidence>
<organism evidence="2 3">
    <name type="scientific">Bacillus cereus 03BB108</name>
    <dbReference type="NCBI Taxonomy" id="451709"/>
    <lineage>
        <taxon>Bacteria</taxon>
        <taxon>Bacillati</taxon>
        <taxon>Bacillota</taxon>
        <taxon>Bacilli</taxon>
        <taxon>Bacillales</taxon>
        <taxon>Bacillaceae</taxon>
        <taxon>Bacillus</taxon>
        <taxon>Bacillus cereus group</taxon>
    </lineage>
</organism>
<accession>A0AAN0W9H5</accession>
<dbReference type="Proteomes" id="UP000031861">
    <property type="component" value="Chromosome"/>
</dbReference>
<evidence type="ECO:0000313" key="3">
    <source>
        <dbReference type="Proteomes" id="UP000031861"/>
    </source>
</evidence>
<sequence>MRIVISIGSSVFLQILFLYIFISGILLELNPWYAVVVYISLAVLSLVTGIYSIVRSARENSSAALLTIPIGVVTTIFSVIIISFTVFAYFLPEGGMPSVIQL</sequence>
<evidence type="ECO:0000313" key="2">
    <source>
        <dbReference type="EMBL" id="AJI13769.1"/>
    </source>
</evidence>
<feature type="transmembrane region" description="Helical" evidence="1">
    <location>
        <begin position="66"/>
        <end position="91"/>
    </location>
</feature>
<keyword evidence="1" id="KW-0812">Transmembrane</keyword>
<dbReference type="EMBL" id="CP009641">
    <property type="protein sequence ID" value="AJI13769.1"/>
    <property type="molecule type" value="Genomic_DNA"/>
</dbReference>
<proteinExistence type="predicted"/>
<dbReference type="RefSeq" id="WP_001223555.1">
    <property type="nucleotide sequence ID" value="NZ_CP009641.1"/>
</dbReference>
<feature type="transmembrane region" description="Helical" evidence="1">
    <location>
        <begin position="7"/>
        <end position="26"/>
    </location>
</feature>
<gene>
    <name evidence="2" type="ORF">AK40_438</name>
</gene>
<reference evidence="2 3" key="1">
    <citation type="journal article" date="2015" name="Genome Announc.">
        <title>Complete genome sequences for 35 biothreat assay-relevant bacillus species.</title>
        <authorList>
            <person name="Johnson S.L."/>
            <person name="Daligault H.E."/>
            <person name="Davenport K.W."/>
            <person name="Jaissle J."/>
            <person name="Frey K.G."/>
            <person name="Ladner J.T."/>
            <person name="Broomall S.M."/>
            <person name="Bishop-Lilly K.A."/>
            <person name="Bruce D.C."/>
            <person name="Gibbons H.S."/>
            <person name="Coyne S.R."/>
            <person name="Lo C.C."/>
            <person name="Meincke L."/>
            <person name="Munk A.C."/>
            <person name="Koroleva G.I."/>
            <person name="Rosenzweig C.N."/>
            <person name="Palacios G.F."/>
            <person name="Redden C.L."/>
            <person name="Minogue T.D."/>
            <person name="Chain P.S."/>
        </authorList>
    </citation>
    <scope>NUCLEOTIDE SEQUENCE [LARGE SCALE GENOMIC DNA]</scope>
    <source>
        <strain evidence="2 3">03BB108</strain>
    </source>
</reference>
<dbReference type="AlphaFoldDB" id="A0AAN0W9H5"/>
<name>A0AAN0W9H5_BACCE</name>
<feature type="transmembrane region" description="Helical" evidence="1">
    <location>
        <begin position="32"/>
        <end position="54"/>
    </location>
</feature>
<keyword evidence="1" id="KW-0472">Membrane</keyword>
<keyword evidence="1" id="KW-1133">Transmembrane helix</keyword>